<keyword evidence="2" id="KW-0479">Metal-binding</keyword>
<dbReference type="PANTHER" id="PTHR37326:SF1">
    <property type="entry name" value="BLL3975 PROTEIN"/>
    <property type="match status" value="1"/>
</dbReference>
<evidence type="ECO:0000313" key="7">
    <source>
        <dbReference type="Proteomes" id="UP000184010"/>
    </source>
</evidence>
<dbReference type="AlphaFoldDB" id="A0A1M7ULR8"/>
<dbReference type="PIRSF" id="PIRSF039012">
    <property type="entry name" value="ASP"/>
    <property type="match status" value="1"/>
</dbReference>
<comment type="cofactor">
    <cofactor evidence="1">
        <name>Zn(2+)</name>
        <dbReference type="ChEBI" id="CHEBI:29105"/>
    </cofactor>
</comment>
<keyword evidence="4" id="KW-0862">Zinc</keyword>
<sequence>MSLKGEFSLTPWKIGGVKLQPGEKKQILICPNVKGYQIPATAIYGQKPGPTLTATAGIHSGEYPGVAALIRLAKDIEPFLLAGKLLLLPSVNMSGFWGQSIDLVPEDGTNLNACYPGSSSGSTGQRIADYFVREIFPDTDFLVDLHSGGRTEPLTPCLFFPAGASPQVSQTSLAAARATNIPYLISSYASRGEYSYAAMAMNIPGLLLERGYCGYCHEEWVEEYAKDVRLILKHLEMLDYEAAEEVCAKTVFEQTIYLTCQEQGLWYPAIKEDQVVEKGQLLGHTEDIWGNALHEYRAESRGRVFYYTSGLAVNEGDPLVAYGVCAGT</sequence>
<dbReference type="EMBL" id="FRDN01000014">
    <property type="protein sequence ID" value="SHN83845.1"/>
    <property type="molecule type" value="Genomic_DNA"/>
</dbReference>
<dbReference type="SUPFAM" id="SSF53187">
    <property type="entry name" value="Zn-dependent exopeptidases"/>
    <property type="match status" value="1"/>
</dbReference>
<reference evidence="7" key="1">
    <citation type="submission" date="2016-12" db="EMBL/GenBank/DDBJ databases">
        <authorList>
            <person name="Varghese N."/>
            <person name="Submissions S."/>
        </authorList>
    </citation>
    <scope>NUCLEOTIDE SEQUENCE [LARGE SCALE GENOMIC DNA]</scope>
    <source>
        <strain evidence="7">DSM 11544</strain>
    </source>
</reference>
<evidence type="ECO:0000256" key="3">
    <source>
        <dbReference type="ARBA" id="ARBA00022801"/>
    </source>
</evidence>
<keyword evidence="3" id="KW-0378">Hydrolase</keyword>
<accession>A0A1M7ULR8</accession>
<proteinExistence type="predicted"/>
<dbReference type="CDD" id="cd06254">
    <property type="entry name" value="M14_ASTE_ASPA-like"/>
    <property type="match status" value="1"/>
</dbReference>
<dbReference type="GO" id="GO:0016788">
    <property type="term" value="F:hydrolase activity, acting on ester bonds"/>
    <property type="evidence" value="ECO:0007669"/>
    <property type="project" value="InterPro"/>
</dbReference>
<dbReference type="STRING" id="1121395.SAMN02745215_04080"/>
<evidence type="ECO:0000256" key="4">
    <source>
        <dbReference type="ARBA" id="ARBA00022833"/>
    </source>
</evidence>
<dbReference type="GO" id="GO:0046872">
    <property type="term" value="F:metal ion binding"/>
    <property type="evidence" value="ECO:0007669"/>
    <property type="project" value="UniProtKB-KW"/>
</dbReference>
<dbReference type="InterPro" id="IPR043795">
    <property type="entry name" value="N-alpha-Ac-DABA-like"/>
</dbReference>
<dbReference type="Pfam" id="PF24827">
    <property type="entry name" value="AstE_AspA_cat"/>
    <property type="match status" value="1"/>
</dbReference>
<dbReference type="Gene3D" id="3.40.630.10">
    <property type="entry name" value="Zn peptidases"/>
    <property type="match status" value="1"/>
</dbReference>
<dbReference type="InterPro" id="IPR053138">
    <property type="entry name" value="N-alpha-Ac-DABA_deacetylase"/>
</dbReference>
<name>A0A1M7ULR8_9FIRM</name>
<organism evidence="6 7">
    <name type="scientific">Desulfitobacterium chlororespirans DSM 11544</name>
    <dbReference type="NCBI Taxonomy" id="1121395"/>
    <lineage>
        <taxon>Bacteria</taxon>
        <taxon>Bacillati</taxon>
        <taxon>Bacillota</taxon>
        <taxon>Clostridia</taxon>
        <taxon>Eubacteriales</taxon>
        <taxon>Desulfitobacteriaceae</taxon>
        <taxon>Desulfitobacterium</taxon>
    </lineage>
</organism>
<dbReference type="Proteomes" id="UP000184010">
    <property type="component" value="Unassembled WGS sequence"/>
</dbReference>
<evidence type="ECO:0000313" key="6">
    <source>
        <dbReference type="EMBL" id="SHN83845.1"/>
    </source>
</evidence>
<dbReference type="GO" id="GO:0016811">
    <property type="term" value="F:hydrolase activity, acting on carbon-nitrogen (but not peptide) bonds, in linear amides"/>
    <property type="evidence" value="ECO:0007669"/>
    <property type="project" value="InterPro"/>
</dbReference>
<dbReference type="InterPro" id="IPR055438">
    <property type="entry name" value="AstE_AspA_cat"/>
</dbReference>
<gene>
    <name evidence="6" type="ORF">SAMN02745215_04080</name>
</gene>
<evidence type="ECO:0000256" key="2">
    <source>
        <dbReference type="ARBA" id="ARBA00022723"/>
    </source>
</evidence>
<evidence type="ECO:0000259" key="5">
    <source>
        <dbReference type="Pfam" id="PF24827"/>
    </source>
</evidence>
<evidence type="ECO:0000256" key="1">
    <source>
        <dbReference type="ARBA" id="ARBA00001947"/>
    </source>
</evidence>
<protein>
    <recommendedName>
        <fullName evidence="5">Succinylglutamate desuccinylase/Aspartoacylase catalytic domain-containing protein</fullName>
    </recommendedName>
</protein>
<dbReference type="PANTHER" id="PTHR37326">
    <property type="entry name" value="BLL3975 PROTEIN"/>
    <property type="match status" value="1"/>
</dbReference>
<keyword evidence="7" id="KW-1185">Reference proteome</keyword>
<feature type="domain" description="Succinylglutamate desuccinylase/Aspartoacylase catalytic" evidence="5">
    <location>
        <begin position="48"/>
        <end position="234"/>
    </location>
</feature>